<dbReference type="Proteomes" id="UP000008837">
    <property type="component" value="Unassembled WGS sequence"/>
</dbReference>
<dbReference type="Pfam" id="PF16123">
    <property type="entry name" value="HAGH_C"/>
    <property type="match status" value="1"/>
</dbReference>
<dbReference type="CDD" id="cd07723">
    <property type="entry name" value="hydroxyacylglutathione_hydrolase_MBL-fold"/>
    <property type="match status" value="1"/>
</dbReference>
<dbReference type="FunCoup" id="A8QD18">
    <property type="interactions" value="90"/>
</dbReference>
<feature type="domain" description="Metallo-beta-lactamase" evidence="10">
    <location>
        <begin position="11"/>
        <end position="199"/>
    </location>
</feature>
<dbReference type="SUPFAM" id="SSF56281">
    <property type="entry name" value="Metallo-hydrolase/oxidoreductase"/>
    <property type="match status" value="1"/>
</dbReference>
<evidence type="ECO:0000256" key="6">
    <source>
        <dbReference type="ARBA" id="ARBA00022723"/>
    </source>
</evidence>
<comment type="catalytic activity">
    <reaction evidence="1">
        <text>an S-(2-hydroxyacyl)glutathione + H2O = a 2-hydroxy carboxylate + glutathione + H(+)</text>
        <dbReference type="Rhea" id="RHEA:21864"/>
        <dbReference type="ChEBI" id="CHEBI:15377"/>
        <dbReference type="ChEBI" id="CHEBI:15378"/>
        <dbReference type="ChEBI" id="CHEBI:57925"/>
        <dbReference type="ChEBI" id="CHEBI:58896"/>
        <dbReference type="ChEBI" id="CHEBI:71261"/>
        <dbReference type="EC" id="3.1.2.6"/>
    </reaction>
</comment>
<evidence type="ECO:0000313" key="11">
    <source>
        <dbReference type="EMBL" id="EDP41537.1"/>
    </source>
</evidence>
<dbReference type="InParanoid" id="A8QD18"/>
<dbReference type="EMBL" id="AAYY01000020">
    <property type="protein sequence ID" value="EDP41537.1"/>
    <property type="molecule type" value="Genomic_DNA"/>
</dbReference>
<dbReference type="KEGG" id="mgl:MGL_4086"/>
<dbReference type="InterPro" id="IPR036866">
    <property type="entry name" value="RibonucZ/Hydroxyglut_hydro"/>
</dbReference>
<comment type="cofactor">
    <cofactor evidence="2">
        <name>Zn(2+)</name>
        <dbReference type="ChEBI" id="CHEBI:29105"/>
    </cofactor>
</comment>
<evidence type="ECO:0000256" key="4">
    <source>
        <dbReference type="ARBA" id="ARBA00006759"/>
    </source>
</evidence>
<dbReference type="GO" id="GO:0004416">
    <property type="term" value="F:hydroxyacylglutathione hydrolase activity"/>
    <property type="evidence" value="ECO:0007669"/>
    <property type="project" value="UniProtKB-EC"/>
</dbReference>
<evidence type="ECO:0000256" key="9">
    <source>
        <dbReference type="ARBA" id="ARBA00031044"/>
    </source>
</evidence>
<keyword evidence="12" id="KW-1185">Reference proteome</keyword>
<evidence type="ECO:0000256" key="5">
    <source>
        <dbReference type="ARBA" id="ARBA00011917"/>
    </source>
</evidence>
<evidence type="ECO:0000256" key="2">
    <source>
        <dbReference type="ARBA" id="ARBA00001947"/>
    </source>
</evidence>
<dbReference type="RefSeq" id="XP_001728751.1">
    <property type="nucleotide sequence ID" value="XM_001728699.1"/>
</dbReference>
<dbReference type="OMA" id="CKERARF"/>
<dbReference type="InterPro" id="IPR035680">
    <property type="entry name" value="Clx_II_MBL"/>
</dbReference>
<dbReference type="Gene3D" id="3.60.15.10">
    <property type="entry name" value="Ribonuclease Z/Hydroxyacylglutathione hydrolase-like"/>
    <property type="match status" value="1"/>
</dbReference>
<proteinExistence type="inferred from homology"/>
<dbReference type="PANTHER" id="PTHR11935">
    <property type="entry name" value="BETA LACTAMASE DOMAIN"/>
    <property type="match status" value="1"/>
</dbReference>
<keyword evidence="6" id="KW-0479">Metal-binding</keyword>
<keyword evidence="8" id="KW-0862">Zinc</keyword>
<dbReference type="SMART" id="SM00849">
    <property type="entry name" value="Lactamase_B"/>
    <property type="match status" value="1"/>
</dbReference>
<comment type="similarity">
    <text evidence="4">Belongs to the metallo-beta-lactamase superfamily. Glyoxalase II family.</text>
</comment>
<dbReference type="UniPathway" id="UPA00619">
    <property type="reaction ID" value="UER00676"/>
</dbReference>
<protein>
    <recommendedName>
        <fullName evidence="5">hydroxyacylglutathione hydrolase</fullName>
        <ecNumber evidence="5">3.1.2.6</ecNumber>
    </recommendedName>
    <alternativeName>
        <fullName evidence="9">Glyoxalase II</fullName>
    </alternativeName>
</protein>
<dbReference type="GeneID" id="5853064"/>
<dbReference type="Pfam" id="PF00753">
    <property type="entry name" value="Lactamase_B"/>
    <property type="match status" value="1"/>
</dbReference>
<organism evidence="11 12">
    <name type="scientific">Malassezia globosa (strain ATCC MYA-4612 / CBS 7966)</name>
    <name type="common">Dandruff-associated fungus</name>
    <dbReference type="NCBI Taxonomy" id="425265"/>
    <lineage>
        <taxon>Eukaryota</taxon>
        <taxon>Fungi</taxon>
        <taxon>Dikarya</taxon>
        <taxon>Basidiomycota</taxon>
        <taxon>Ustilaginomycotina</taxon>
        <taxon>Malasseziomycetes</taxon>
        <taxon>Malasseziales</taxon>
        <taxon>Malasseziaceae</taxon>
        <taxon>Malassezia</taxon>
    </lineage>
</organism>
<dbReference type="InterPro" id="IPR032282">
    <property type="entry name" value="HAGH_C"/>
</dbReference>
<dbReference type="OrthoDB" id="515692at2759"/>
<evidence type="ECO:0000256" key="1">
    <source>
        <dbReference type="ARBA" id="ARBA00001623"/>
    </source>
</evidence>
<dbReference type="STRING" id="425265.A8QD18"/>
<evidence type="ECO:0000313" key="12">
    <source>
        <dbReference type="Proteomes" id="UP000008837"/>
    </source>
</evidence>
<comment type="pathway">
    <text evidence="3">Secondary metabolite metabolism; methylglyoxal degradation; (R)-lactate from methylglyoxal: step 2/2.</text>
</comment>
<dbReference type="AlphaFoldDB" id="A8QD18"/>
<evidence type="ECO:0000256" key="7">
    <source>
        <dbReference type="ARBA" id="ARBA00022801"/>
    </source>
</evidence>
<dbReference type="HAMAP" id="MF_01374">
    <property type="entry name" value="Glyoxalase_2"/>
    <property type="match status" value="1"/>
</dbReference>
<name>A8QD18_MALGO</name>
<keyword evidence="7" id="KW-0378">Hydrolase</keyword>
<accession>A8QD18</accession>
<dbReference type="EC" id="3.1.2.6" evidence="5"/>
<dbReference type="PANTHER" id="PTHR11935:SF94">
    <property type="entry name" value="TENZING NORGAY, ISOFORM C"/>
    <property type="match status" value="1"/>
</dbReference>
<dbReference type="GO" id="GO:0046872">
    <property type="term" value="F:metal ion binding"/>
    <property type="evidence" value="ECO:0007669"/>
    <property type="project" value="UniProtKB-KW"/>
</dbReference>
<dbReference type="InterPro" id="IPR001279">
    <property type="entry name" value="Metallo-B-lactamas"/>
</dbReference>
<dbReference type="GO" id="GO:0019243">
    <property type="term" value="P:methylglyoxal catabolic process to D-lactate via S-lactoyl-glutathione"/>
    <property type="evidence" value="ECO:0007669"/>
    <property type="project" value="InterPro"/>
</dbReference>
<evidence type="ECO:0000259" key="10">
    <source>
        <dbReference type="SMART" id="SM00849"/>
    </source>
</evidence>
<evidence type="ECO:0000256" key="3">
    <source>
        <dbReference type="ARBA" id="ARBA00004963"/>
    </source>
</evidence>
<reference evidence="11 12" key="1">
    <citation type="journal article" date="2007" name="Proc. Natl. Acad. Sci. U.S.A.">
        <title>Dandruff-associated Malassezia genomes reveal convergent and divergent virulence traits shared with plant and human fungal pathogens.</title>
        <authorList>
            <person name="Xu J."/>
            <person name="Saunders C.W."/>
            <person name="Hu P."/>
            <person name="Grant R.A."/>
            <person name="Boekhout T."/>
            <person name="Kuramae E.E."/>
            <person name="Kronstad J.W."/>
            <person name="Deangelis Y.M."/>
            <person name="Reeder N.L."/>
            <person name="Johnstone K.R."/>
            <person name="Leland M."/>
            <person name="Fieno A.M."/>
            <person name="Begley W.M."/>
            <person name="Sun Y."/>
            <person name="Lacey M.P."/>
            <person name="Chaudhary T."/>
            <person name="Keough T."/>
            <person name="Chu L."/>
            <person name="Sears R."/>
            <person name="Yuan B."/>
            <person name="Dawson T.L.Jr."/>
        </authorList>
    </citation>
    <scope>NUCLEOTIDE SEQUENCE [LARGE SCALE GENOMIC DNA]</scope>
    <source>
        <strain evidence="12">ATCC MYA-4612 / CBS 7966</strain>
    </source>
</reference>
<comment type="caution">
    <text evidence="11">The sequence shown here is derived from an EMBL/GenBank/DDBJ whole genome shotgun (WGS) entry which is preliminary data.</text>
</comment>
<gene>
    <name evidence="11" type="ORF">MGL_4086</name>
</gene>
<evidence type="ECO:0000256" key="8">
    <source>
        <dbReference type="ARBA" id="ARBA00022833"/>
    </source>
</evidence>
<dbReference type="InterPro" id="IPR017782">
    <property type="entry name" value="Hydroxyacylglutathione_Hdrlase"/>
</dbReference>
<sequence>MRVVPVPVRQDNYAYILMSTPLTSRPKAVFVDPYDVPAVRQAAQKLGLDDADIVGSITTHGHYDHAGGNDAFAKAYPNRPVWGGSADIPSVTQVVRHGDEFVLFDDARVKVKGYATPCHTRDSICFYVEDERSIEELAKTPNGLQEGEKGEKKRGVFTGDTLFISGCGRFFEGDAKDMHHALNVVLRELPPDTLVYCGHEYTASNAAFSAAVLPNNPGVERLVSDLRAGRNGGVTTGIYTLHEERLHNPFMMVEETDVQHAIGRRDAIQAMQELREAKNQGRLRITI</sequence>
<dbReference type="VEuPathDB" id="FungiDB:MGL_4086"/>